<feature type="transmembrane region" description="Helical" evidence="1">
    <location>
        <begin position="46"/>
        <end position="66"/>
    </location>
</feature>
<reference evidence="2 3" key="1">
    <citation type="submission" date="2024-04" db="EMBL/GenBank/DDBJ databases">
        <authorList>
            <person name="Fracassetti M."/>
        </authorList>
    </citation>
    <scope>NUCLEOTIDE SEQUENCE [LARGE SCALE GENOMIC DNA]</scope>
</reference>
<dbReference type="AlphaFoldDB" id="A0AAV2D7V5"/>
<evidence type="ECO:0000313" key="3">
    <source>
        <dbReference type="Proteomes" id="UP001497516"/>
    </source>
</evidence>
<accession>A0AAV2D7V5</accession>
<keyword evidence="1" id="KW-0812">Transmembrane</keyword>
<sequence>MVDDYDVAGATVNAAVAFSAFIAIVVPPCSSSIGNAGCFNHSSKSIYAIIGSIGTGLLSILGRPVYPADSNFVLRASVSALIDISLNLDMALVRVPAIGL</sequence>
<feature type="transmembrane region" description="Helical" evidence="1">
    <location>
        <begin position="12"/>
        <end position="34"/>
    </location>
</feature>
<keyword evidence="1" id="KW-0472">Membrane</keyword>
<evidence type="ECO:0000313" key="2">
    <source>
        <dbReference type="EMBL" id="CAL1369569.1"/>
    </source>
</evidence>
<dbReference type="Proteomes" id="UP001497516">
    <property type="component" value="Chromosome 2"/>
</dbReference>
<name>A0AAV2D7V5_9ROSI</name>
<proteinExistence type="predicted"/>
<evidence type="ECO:0000256" key="1">
    <source>
        <dbReference type="SAM" id="Phobius"/>
    </source>
</evidence>
<keyword evidence="1" id="KW-1133">Transmembrane helix</keyword>
<keyword evidence="3" id="KW-1185">Reference proteome</keyword>
<protein>
    <submittedName>
        <fullName evidence="2">Uncharacterized protein</fullName>
    </submittedName>
</protein>
<gene>
    <name evidence="2" type="ORF">LTRI10_LOCUS12112</name>
</gene>
<organism evidence="2 3">
    <name type="scientific">Linum trigynum</name>
    <dbReference type="NCBI Taxonomy" id="586398"/>
    <lineage>
        <taxon>Eukaryota</taxon>
        <taxon>Viridiplantae</taxon>
        <taxon>Streptophyta</taxon>
        <taxon>Embryophyta</taxon>
        <taxon>Tracheophyta</taxon>
        <taxon>Spermatophyta</taxon>
        <taxon>Magnoliopsida</taxon>
        <taxon>eudicotyledons</taxon>
        <taxon>Gunneridae</taxon>
        <taxon>Pentapetalae</taxon>
        <taxon>rosids</taxon>
        <taxon>fabids</taxon>
        <taxon>Malpighiales</taxon>
        <taxon>Linaceae</taxon>
        <taxon>Linum</taxon>
    </lineage>
</organism>
<dbReference type="EMBL" id="OZ034815">
    <property type="protein sequence ID" value="CAL1369569.1"/>
    <property type="molecule type" value="Genomic_DNA"/>
</dbReference>